<evidence type="ECO:0000256" key="2">
    <source>
        <dbReference type="ARBA" id="ARBA00022448"/>
    </source>
</evidence>
<feature type="transmembrane region" description="Helical" evidence="10">
    <location>
        <begin position="188"/>
        <end position="206"/>
    </location>
</feature>
<proteinExistence type="predicted"/>
<dbReference type="GO" id="GO:0015297">
    <property type="term" value="F:antiporter activity"/>
    <property type="evidence" value="ECO:0007669"/>
    <property type="project" value="UniProtKB-KW"/>
</dbReference>
<organism evidence="12 13">
    <name type="scientific">Geodermatophilus obscurus (strain ATCC 25078 / DSM 43160 / JCM 3152 / CCUG 61914 / KCC A-0152 / KCTC 9177 / NBRC 13315 / NRRL B-3577 / G-20)</name>
    <dbReference type="NCBI Taxonomy" id="526225"/>
    <lineage>
        <taxon>Bacteria</taxon>
        <taxon>Bacillati</taxon>
        <taxon>Actinomycetota</taxon>
        <taxon>Actinomycetes</taxon>
        <taxon>Geodermatophilales</taxon>
        <taxon>Geodermatophilaceae</taxon>
        <taxon>Geodermatophilus</taxon>
    </lineage>
</organism>
<evidence type="ECO:0000256" key="8">
    <source>
        <dbReference type="ARBA" id="ARBA00023136"/>
    </source>
</evidence>
<keyword evidence="6 10" id="KW-1133">Transmembrane helix</keyword>
<dbReference type="KEGG" id="gob:Gobs_4348"/>
<dbReference type="STRING" id="526225.Gobs_4348"/>
<feature type="transmembrane region" description="Helical" evidence="10">
    <location>
        <begin position="335"/>
        <end position="353"/>
    </location>
</feature>
<keyword evidence="13" id="KW-1185">Reference proteome</keyword>
<dbReference type="Gene3D" id="1.20.1530.20">
    <property type="match status" value="1"/>
</dbReference>
<protein>
    <submittedName>
        <fullName evidence="12">Sodium/hydrogen exchanger</fullName>
    </submittedName>
</protein>
<evidence type="ECO:0000256" key="10">
    <source>
        <dbReference type="SAM" id="Phobius"/>
    </source>
</evidence>
<dbReference type="PANTHER" id="PTHR32507">
    <property type="entry name" value="NA(+)/H(+) ANTIPORTER 1"/>
    <property type="match status" value="1"/>
</dbReference>
<reference evidence="13" key="2">
    <citation type="submission" date="2010-01" db="EMBL/GenBank/DDBJ databases">
        <title>The complete genome of Geodermatophilus obscurus DSM 43160.</title>
        <authorList>
            <consortium name="US DOE Joint Genome Institute (JGI-PGF)"/>
            <person name="Lucas S."/>
            <person name="Copeland A."/>
            <person name="Lapidus A."/>
            <person name="Glavina del Rio T."/>
            <person name="Dalin E."/>
            <person name="Tice H."/>
            <person name="Bruce D."/>
            <person name="Goodwin L."/>
            <person name="Pitluck S."/>
            <person name="Kyrpides N."/>
            <person name="Mavromatis K."/>
            <person name="Ivanova N."/>
            <person name="Munk A.C."/>
            <person name="Brettin T."/>
            <person name="Detter J.C."/>
            <person name="Han C."/>
            <person name="Larimer F."/>
            <person name="Land M."/>
            <person name="Hauser L."/>
            <person name="Markowitz V."/>
            <person name="Cheng J.-F."/>
            <person name="Hugenholtz P."/>
            <person name="Woyke T."/>
            <person name="Wu D."/>
            <person name="Jando M."/>
            <person name="Schneider S."/>
            <person name="Klenk H.-P."/>
            <person name="Eisen J.A."/>
        </authorList>
    </citation>
    <scope>NUCLEOTIDE SEQUENCE [LARGE SCALE GENOMIC DNA]</scope>
    <source>
        <strain evidence="13">ATCC 25078 / DSM 43160 / JCM 3152 / KCC A-0152 / KCTC 9177 / NBRC 13315 / NRRL B-3577 / G-20</strain>
    </source>
</reference>
<keyword evidence="7" id="KW-0406">Ion transport</keyword>
<keyword evidence="5 10" id="KW-0812">Transmembrane</keyword>
<evidence type="ECO:0000313" key="12">
    <source>
        <dbReference type="EMBL" id="ADB76905.1"/>
    </source>
</evidence>
<reference evidence="12 13" key="1">
    <citation type="journal article" date="2010" name="Stand. Genomic Sci.">
        <title>Complete genome sequence of Geodermatophilus obscurus type strain (G-20).</title>
        <authorList>
            <person name="Ivanova N."/>
            <person name="Sikorski J."/>
            <person name="Jando M."/>
            <person name="Munk C."/>
            <person name="Lapidus A."/>
            <person name="Glavina Del Rio T."/>
            <person name="Copeland A."/>
            <person name="Tice H."/>
            <person name="Cheng J.-F."/>
            <person name="Lucas S."/>
            <person name="Chen F."/>
            <person name="Nolan M."/>
            <person name="Bruce D."/>
            <person name="Goodwin L."/>
            <person name="Pitluck S."/>
            <person name="Mavromatis K."/>
            <person name="Mikhailova N."/>
            <person name="Pati A."/>
            <person name="Chen A."/>
            <person name="Palaniappan K."/>
            <person name="Land M."/>
            <person name="Hauser L."/>
            <person name="Chang Y.-J."/>
            <person name="Jeffries C.D."/>
            <person name="Meincke L."/>
            <person name="Brettin T."/>
            <person name="Detter J.C."/>
            <person name="Detter J.C."/>
            <person name="Rohde M."/>
            <person name="Goeker M."/>
            <person name="Bristow J."/>
            <person name="Eisen J.A."/>
            <person name="Markowitz V."/>
            <person name="Hugenholtz P."/>
            <person name="Kyrpides N.C."/>
            <person name="Klenk H.-P."/>
        </authorList>
    </citation>
    <scope>NUCLEOTIDE SEQUENCE [LARGE SCALE GENOMIC DNA]</scope>
    <source>
        <strain evidence="13">ATCC 25078 / DSM 43160 / JCM 3152 / KCC A-0152 / KCTC 9177 / NBRC 13315 / NRRL B-3577 / G-20</strain>
    </source>
</reference>
<feature type="transmembrane region" description="Helical" evidence="10">
    <location>
        <begin position="164"/>
        <end position="181"/>
    </location>
</feature>
<dbReference type="GO" id="GO:1902600">
    <property type="term" value="P:proton transmembrane transport"/>
    <property type="evidence" value="ECO:0007669"/>
    <property type="project" value="InterPro"/>
</dbReference>
<feature type="transmembrane region" description="Helical" evidence="10">
    <location>
        <begin position="278"/>
        <end position="295"/>
    </location>
</feature>
<dbReference type="GO" id="GO:0005886">
    <property type="term" value="C:plasma membrane"/>
    <property type="evidence" value="ECO:0007669"/>
    <property type="project" value="UniProtKB-SubCell"/>
</dbReference>
<dbReference type="OrthoDB" id="4174405at2"/>
<sequence length="413" mass="42149">MLLAGGLVALVVAALSDRIRRLPISEPLLGLLAGIVLGPAVAGLLDVRPLTEDHAWLHTATRILLAISVMAVALRYPLGAVRAQVRPVVLLLAIAMPLMAVITAGLSAWVLGVGVGAAVLQGAALCPTDPVLASSVVTGGPAEEDLPARDRQVLSLESGANDGLALPLVLAAVAIAGPLTAGEAALESLWQVAGAVVVGLATGWLGGRALRAGEAHGSTDPGPLALFTAVLALTVLGLSGLIHVDGVLAVFVCGLAFNGVSTGSERAADVPIDEAVNRFLVLPLFIGVGAALPWADWADLGWRGLLLAGAVLLLRRLPVLLALRRPLRLGWPDALYLGWFGPIGVSALFYLAMEAERLGAEPTVLAAGSLVVVASVVFHGATAAPGRATYRSVTRHGDQAETSATPGRADRRG</sequence>
<evidence type="ECO:0000256" key="9">
    <source>
        <dbReference type="SAM" id="MobiDB-lite"/>
    </source>
</evidence>
<gene>
    <name evidence="12" type="ordered locus">Gobs_4348</name>
</gene>
<feature type="transmembrane region" description="Helical" evidence="10">
    <location>
        <begin position="226"/>
        <end position="257"/>
    </location>
</feature>
<dbReference type="RefSeq" id="WP_012950330.1">
    <property type="nucleotide sequence ID" value="NC_013757.1"/>
</dbReference>
<evidence type="ECO:0000256" key="6">
    <source>
        <dbReference type="ARBA" id="ARBA00022989"/>
    </source>
</evidence>
<accession>D2SG37</accession>
<evidence type="ECO:0000256" key="1">
    <source>
        <dbReference type="ARBA" id="ARBA00004651"/>
    </source>
</evidence>
<evidence type="ECO:0000256" key="7">
    <source>
        <dbReference type="ARBA" id="ARBA00023065"/>
    </source>
</evidence>
<dbReference type="eggNOG" id="COG0025">
    <property type="taxonomic scope" value="Bacteria"/>
</dbReference>
<dbReference type="Proteomes" id="UP000001382">
    <property type="component" value="Chromosome"/>
</dbReference>
<feature type="transmembrane region" description="Helical" evidence="10">
    <location>
        <begin position="55"/>
        <end position="76"/>
    </location>
</feature>
<keyword evidence="3" id="KW-0050">Antiport</keyword>
<evidence type="ECO:0000313" key="13">
    <source>
        <dbReference type="Proteomes" id="UP000001382"/>
    </source>
</evidence>
<dbReference type="Pfam" id="PF00999">
    <property type="entry name" value="Na_H_Exchanger"/>
    <property type="match status" value="1"/>
</dbReference>
<feature type="domain" description="Cation/H+ exchanger transmembrane" evidence="11">
    <location>
        <begin position="8"/>
        <end position="385"/>
    </location>
</feature>
<keyword evidence="4" id="KW-1003">Cell membrane</keyword>
<name>D2SG37_GEOOG</name>
<dbReference type="AlphaFoldDB" id="D2SG37"/>
<feature type="region of interest" description="Disordered" evidence="9">
    <location>
        <begin position="392"/>
        <end position="413"/>
    </location>
</feature>
<dbReference type="PANTHER" id="PTHR32507:SF8">
    <property type="entry name" value="CNH1P"/>
    <property type="match status" value="1"/>
</dbReference>
<evidence type="ECO:0000256" key="5">
    <source>
        <dbReference type="ARBA" id="ARBA00022692"/>
    </source>
</evidence>
<keyword evidence="8 10" id="KW-0472">Membrane</keyword>
<dbReference type="InterPro" id="IPR006153">
    <property type="entry name" value="Cation/H_exchanger_TM"/>
</dbReference>
<feature type="transmembrane region" description="Helical" evidence="10">
    <location>
        <begin position="88"/>
        <end position="111"/>
    </location>
</feature>
<keyword evidence="2" id="KW-0813">Transport</keyword>
<dbReference type="InterPro" id="IPR038770">
    <property type="entry name" value="Na+/solute_symporter_sf"/>
</dbReference>
<dbReference type="EMBL" id="CP001867">
    <property type="protein sequence ID" value="ADB76905.1"/>
    <property type="molecule type" value="Genomic_DNA"/>
</dbReference>
<evidence type="ECO:0000256" key="4">
    <source>
        <dbReference type="ARBA" id="ARBA00022475"/>
    </source>
</evidence>
<comment type="subcellular location">
    <subcellularLocation>
        <location evidence="1">Cell membrane</location>
        <topology evidence="1">Multi-pass membrane protein</topology>
    </subcellularLocation>
</comment>
<evidence type="ECO:0000256" key="3">
    <source>
        <dbReference type="ARBA" id="ARBA00022449"/>
    </source>
</evidence>
<feature type="transmembrane region" description="Helical" evidence="10">
    <location>
        <begin position="365"/>
        <end position="386"/>
    </location>
</feature>
<evidence type="ECO:0000259" key="11">
    <source>
        <dbReference type="Pfam" id="PF00999"/>
    </source>
</evidence>
<dbReference type="HOGENOM" id="CLU_008635_5_0_11"/>
<feature type="transmembrane region" description="Helical" evidence="10">
    <location>
        <begin position="301"/>
        <end position="323"/>
    </location>
</feature>